<dbReference type="HOGENOM" id="CLU_3373329_0_0_3"/>
<dbReference type="EMBL" id="CP001346">
    <property type="protein sequence ID" value="ACL47762.1"/>
    <property type="molecule type" value="Genomic_DNA"/>
</dbReference>
<proteinExistence type="predicted"/>
<name>B8HZB4_CYAP4</name>
<sequence>MFLVKTKVLLVDEDFINGTLFSSYLKNMDFKLNR</sequence>
<dbReference type="AlphaFoldDB" id="B8HZB4"/>
<organism evidence="1">
    <name type="scientific">Cyanothece sp. (strain PCC 7425 / ATCC 29141)</name>
    <dbReference type="NCBI Taxonomy" id="395961"/>
    <lineage>
        <taxon>Bacteria</taxon>
        <taxon>Bacillati</taxon>
        <taxon>Cyanobacteriota</taxon>
        <taxon>Cyanophyceae</taxon>
        <taxon>Gomontiellales</taxon>
        <taxon>Cyanothecaceae</taxon>
        <taxon>Cyanothece</taxon>
    </lineage>
</organism>
<gene>
    <name evidence="1" type="ordered locus">Cyan7425_0051</name>
</gene>
<dbReference type="KEGG" id="cyn:Cyan7425_0051"/>
<geneLocation type="plasmid" evidence="1">
    <name>pP742502</name>
</geneLocation>
<evidence type="ECO:0000313" key="1">
    <source>
        <dbReference type="EMBL" id="ACL47762.1"/>
    </source>
</evidence>
<keyword evidence="1" id="KW-0614">Plasmid</keyword>
<protein>
    <submittedName>
        <fullName evidence="1">Uncharacterized protein</fullName>
    </submittedName>
</protein>
<accession>B8HZB4</accession>
<reference evidence="1" key="1">
    <citation type="submission" date="2009-01" db="EMBL/GenBank/DDBJ databases">
        <title>Complete sequence of plasmid2 Cyanothece sp. PCC 7425.</title>
        <authorList>
            <consortium name="US DOE Joint Genome Institute"/>
            <person name="Lucas S."/>
            <person name="Copeland A."/>
            <person name="Lapidus A."/>
            <person name="Glavina del Rio T."/>
            <person name="Dalin E."/>
            <person name="Tice H."/>
            <person name="Bruce D."/>
            <person name="Goodwin L."/>
            <person name="Pitluck S."/>
            <person name="Sims D."/>
            <person name="Meineke L."/>
            <person name="Brettin T."/>
            <person name="Detter J.C."/>
            <person name="Han C."/>
            <person name="Larimer F."/>
            <person name="Land M."/>
            <person name="Hauser L."/>
            <person name="Kyrpides N."/>
            <person name="Ovchinnikova G."/>
            <person name="Liberton M."/>
            <person name="Stoeckel J."/>
            <person name="Banerjee A."/>
            <person name="Singh A."/>
            <person name="Page L."/>
            <person name="Sato H."/>
            <person name="Zhao L."/>
            <person name="Sherman L."/>
            <person name="Pakrasi H."/>
            <person name="Richardson P."/>
        </authorList>
    </citation>
    <scope>NUCLEOTIDE SEQUENCE</scope>
    <source>
        <strain evidence="1">PCC 7425</strain>
        <plasmid evidence="1">pP742502</plasmid>
    </source>
</reference>